<reference evidence="2" key="1">
    <citation type="thesis" date="2020" institute="Technische Universitat Dresden" country="Dresden, Germany">
        <title>The Agarolytic System of Microbulbifer elongatus PORT2, Isolated from Batu Karas, Pangandaran West Java Indonesia.</title>
        <authorList>
            <person name="Anggraeni S.R."/>
        </authorList>
    </citation>
    <scope>NUCLEOTIDE SEQUENCE</scope>
    <source>
        <strain evidence="2">PORT2</strain>
    </source>
</reference>
<comment type="caution">
    <text evidence="2">The sequence shown here is derived from an EMBL/GenBank/DDBJ whole genome shotgun (WGS) entry which is preliminary data.</text>
</comment>
<name>A0ABT1P1X9_9GAMM</name>
<keyword evidence="1" id="KW-0732">Signal</keyword>
<feature type="signal peptide" evidence="1">
    <location>
        <begin position="1"/>
        <end position="26"/>
    </location>
</feature>
<dbReference type="EMBL" id="JACASI010000031">
    <property type="protein sequence ID" value="MCQ3830130.1"/>
    <property type="molecule type" value="Genomic_DNA"/>
</dbReference>
<dbReference type="Gene3D" id="2.40.160.60">
    <property type="entry name" value="Outer membrane protein transport protein (OMPP1/FadL/TodX)"/>
    <property type="match status" value="1"/>
</dbReference>
<sequence>MKKWTKNRLAGALTATAMLSATPVAAEVFSGRGSAMAGAGVAGGDYTYSALINPATATNFGESDDFALTFDFGLIANDQNDFIDTSEDLTDFIDALDGFTANQDDADYILEQLRLLDDGRLTADAGAQLTVAIPNSVASGLLFVRQSAFIATDVQLADGDIALLENFGEQIFDEDDLETAAGAFGYSMQEIGFAAARNFTFKKYQVSLGVTPKYQRVESIEYIETIANFDSDDFEVDDYTLEHTNFNLDLGATINFGQLQGGVSLRNAIAQEYDTVQGGVEIQLDPQLTAGVGYTGEVFTLLADADLNAVELFDGAGEVQVLRLGAEADLFDWAQLRVGYRHDLKDTYDGALTAGIGFSPFDVVHFHLSAIKSSEDTLGMALQFGLEL</sequence>
<dbReference type="Pfam" id="PF13729">
    <property type="entry name" value="TraF_2"/>
    <property type="match status" value="1"/>
</dbReference>
<evidence type="ECO:0000256" key="1">
    <source>
        <dbReference type="SAM" id="SignalP"/>
    </source>
</evidence>
<feature type="chain" id="PRO_5047214892" evidence="1">
    <location>
        <begin position="27"/>
        <end position="388"/>
    </location>
</feature>
<organism evidence="2 3">
    <name type="scientific">Microbulbifer elongatus</name>
    <dbReference type="NCBI Taxonomy" id="86173"/>
    <lineage>
        <taxon>Bacteria</taxon>
        <taxon>Pseudomonadati</taxon>
        <taxon>Pseudomonadota</taxon>
        <taxon>Gammaproteobacteria</taxon>
        <taxon>Cellvibrionales</taxon>
        <taxon>Microbulbiferaceae</taxon>
        <taxon>Microbulbifer</taxon>
    </lineage>
</organism>
<evidence type="ECO:0000313" key="3">
    <source>
        <dbReference type="Proteomes" id="UP001205566"/>
    </source>
</evidence>
<protein>
    <submittedName>
        <fullName evidence="2">Conjugal transfer protein TraF</fullName>
    </submittedName>
</protein>
<dbReference type="Proteomes" id="UP001205566">
    <property type="component" value="Unassembled WGS sequence"/>
</dbReference>
<accession>A0ABT1P1X9</accession>
<keyword evidence="3" id="KW-1185">Reference proteome</keyword>
<proteinExistence type="predicted"/>
<evidence type="ECO:0000313" key="2">
    <source>
        <dbReference type="EMBL" id="MCQ3830130.1"/>
    </source>
</evidence>
<dbReference type="InterPro" id="IPR032811">
    <property type="entry name" value="Put_conjugal_transfer"/>
</dbReference>
<gene>
    <name evidence="2" type="ORF">HXX02_11780</name>
</gene>